<dbReference type="Gene3D" id="3.30.720.110">
    <property type="match status" value="1"/>
</dbReference>
<dbReference type="PROSITE" id="PS51819">
    <property type="entry name" value="VOC"/>
    <property type="match status" value="1"/>
</dbReference>
<sequence length="124" mass="13923">MTTFRKIEPYLYYPDGRVALDWLQSTFGWGETFTVEEDGQVTEGSVTVGDSFVHVSGGRTPGNDNGGEVLNIVTVDDVDALYEHIRSTGVAVDPPKDEPYGPRSINVTDPWGYRWYFWQGHAVY</sequence>
<dbReference type="InterPro" id="IPR004360">
    <property type="entry name" value="Glyas_Fos-R_dOase_dom"/>
</dbReference>
<name>A0A6J4MNH2_9ACTN</name>
<gene>
    <name evidence="2" type="ORF">AVDCRST_MAG46-3578</name>
</gene>
<evidence type="ECO:0000259" key="1">
    <source>
        <dbReference type="PROSITE" id="PS51819"/>
    </source>
</evidence>
<dbReference type="Gene3D" id="3.30.720.120">
    <property type="match status" value="1"/>
</dbReference>
<feature type="domain" description="VOC" evidence="1">
    <location>
        <begin position="3"/>
        <end position="120"/>
    </location>
</feature>
<evidence type="ECO:0000313" key="2">
    <source>
        <dbReference type="EMBL" id="CAA9364301.1"/>
    </source>
</evidence>
<reference evidence="2" key="1">
    <citation type="submission" date="2020-02" db="EMBL/GenBank/DDBJ databases">
        <authorList>
            <person name="Meier V. D."/>
        </authorList>
    </citation>
    <scope>NUCLEOTIDE SEQUENCE</scope>
    <source>
        <strain evidence="2">AVDCRST_MAG46</strain>
    </source>
</reference>
<dbReference type="SUPFAM" id="SSF54593">
    <property type="entry name" value="Glyoxalase/Bleomycin resistance protein/Dihydroxybiphenyl dioxygenase"/>
    <property type="match status" value="1"/>
</dbReference>
<accession>A0A6J4MNH2</accession>
<organism evidence="2">
    <name type="scientific">uncultured Nocardioidaceae bacterium</name>
    <dbReference type="NCBI Taxonomy" id="253824"/>
    <lineage>
        <taxon>Bacteria</taxon>
        <taxon>Bacillati</taxon>
        <taxon>Actinomycetota</taxon>
        <taxon>Actinomycetes</taxon>
        <taxon>Propionibacteriales</taxon>
        <taxon>Nocardioidaceae</taxon>
        <taxon>environmental samples</taxon>
    </lineage>
</organism>
<proteinExistence type="predicted"/>
<dbReference type="EMBL" id="CADCUD010000251">
    <property type="protein sequence ID" value="CAA9364301.1"/>
    <property type="molecule type" value="Genomic_DNA"/>
</dbReference>
<dbReference type="InterPro" id="IPR037523">
    <property type="entry name" value="VOC_core"/>
</dbReference>
<protein>
    <recommendedName>
        <fullName evidence="1">VOC domain-containing protein</fullName>
    </recommendedName>
</protein>
<dbReference type="InterPro" id="IPR029068">
    <property type="entry name" value="Glyas_Bleomycin-R_OHBP_Dase"/>
</dbReference>
<dbReference type="AlphaFoldDB" id="A0A6J4MNH2"/>
<dbReference type="Pfam" id="PF00903">
    <property type="entry name" value="Glyoxalase"/>
    <property type="match status" value="1"/>
</dbReference>